<evidence type="ECO:0000256" key="7">
    <source>
        <dbReference type="ARBA" id="ARBA00024343"/>
    </source>
</evidence>
<feature type="domain" description="AP2/ERF" evidence="9">
    <location>
        <begin position="89"/>
        <end position="146"/>
    </location>
</feature>
<protein>
    <submittedName>
        <fullName evidence="11">Ethylene-responsive transcription factor ERF038</fullName>
    </submittedName>
</protein>
<reference evidence="11" key="1">
    <citation type="submission" date="2025-08" db="UniProtKB">
        <authorList>
            <consortium name="RefSeq"/>
        </authorList>
    </citation>
    <scope>IDENTIFICATION</scope>
    <source>
        <tissue evidence="11">Seedling</tissue>
    </source>
</reference>
<dbReference type="GO" id="GO:0003677">
    <property type="term" value="F:DNA binding"/>
    <property type="evidence" value="ECO:0007669"/>
    <property type="project" value="UniProtKB-KW"/>
</dbReference>
<evidence type="ECO:0000256" key="5">
    <source>
        <dbReference type="ARBA" id="ARBA00023163"/>
    </source>
</evidence>
<evidence type="ECO:0000313" key="10">
    <source>
        <dbReference type="Proteomes" id="UP001652623"/>
    </source>
</evidence>
<evidence type="ECO:0000256" key="4">
    <source>
        <dbReference type="ARBA" id="ARBA00023159"/>
    </source>
</evidence>
<dbReference type="Gene3D" id="3.30.730.10">
    <property type="entry name" value="AP2/ERF domain"/>
    <property type="match status" value="1"/>
</dbReference>
<dbReference type="GeneID" id="107430262"/>
<dbReference type="Proteomes" id="UP001652623">
    <property type="component" value="Chromosome 6"/>
</dbReference>
<evidence type="ECO:0000259" key="9">
    <source>
        <dbReference type="PROSITE" id="PS51032"/>
    </source>
</evidence>
<dbReference type="InterPro" id="IPR016177">
    <property type="entry name" value="DNA-bd_dom_sf"/>
</dbReference>
<name>A0A6P4BC92_ZIZJJ</name>
<dbReference type="InParanoid" id="A0A6P4BC92"/>
<dbReference type="PANTHER" id="PTHR31985:SF130">
    <property type="entry name" value="ETHYLENE-RESPONSIVE TRANSCRIPTION FACTOR ERF034"/>
    <property type="match status" value="1"/>
</dbReference>
<comment type="subcellular location">
    <subcellularLocation>
        <location evidence="1">Nucleus</location>
    </subcellularLocation>
</comment>
<organism evidence="10 11">
    <name type="scientific">Ziziphus jujuba</name>
    <name type="common">Chinese jujube</name>
    <name type="synonym">Ziziphus sativa</name>
    <dbReference type="NCBI Taxonomy" id="326968"/>
    <lineage>
        <taxon>Eukaryota</taxon>
        <taxon>Viridiplantae</taxon>
        <taxon>Streptophyta</taxon>
        <taxon>Embryophyta</taxon>
        <taxon>Tracheophyta</taxon>
        <taxon>Spermatophyta</taxon>
        <taxon>Magnoliopsida</taxon>
        <taxon>eudicotyledons</taxon>
        <taxon>Gunneridae</taxon>
        <taxon>Pentapetalae</taxon>
        <taxon>rosids</taxon>
        <taxon>fabids</taxon>
        <taxon>Rosales</taxon>
        <taxon>Rhamnaceae</taxon>
        <taxon>Paliureae</taxon>
        <taxon>Ziziphus</taxon>
    </lineage>
</organism>
<dbReference type="SMART" id="SM00380">
    <property type="entry name" value="AP2"/>
    <property type="match status" value="1"/>
</dbReference>
<dbReference type="GO" id="GO:0005634">
    <property type="term" value="C:nucleus"/>
    <property type="evidence" value="ECO:0007669"/>
    <property type="project" value="UniProtKB-SubCell"/>
</dbReference>
<comment type="similarity">
    <text evidence="7">Belongs to the AP2/ERF transcription factor family. ERF subfamily.</text>
</comment>
<dbReference type="RefSeq" id="XP_015896573.1">
    <property type="nucleotide sequence ID" value="XM_016041087.4"/>
</dbReference>
<dbReference type="PROSITE" id="PS51032">
    <property type="entry name" value="AP2_ERF"/>
    <property type="match status" value="1"/>
</dbReference>
<keyword evidence="5" id="KW-0804">Transcription</keyword>
<evidence type="ECO:0000256" key="1">
    <source>
        <dbReference type="ARBA" id="ARBA00004123"/>
    </source>
</evidence>
<evidence type="ECO:0000256" key="6">
    <source>
        <dbReference type="ARBA" id="ARBA00023242"/>
    </source>
</evidence>
<dbReference type="AlphaFoldDB" id="A0A6P4BC92"/>
<proteinExistence type="inferred from homology"/>
<accession>A0A6P4BC92</accession>
<evidence type="ECO:0000256" key="3">
    <source>
        <dbReference type="ARBA" id="ARBA00023125"/>
    </source>
</evidence>
<dbReference type="InterPro" id="IPR051032">
    <property type="entry name" value="AP2/ERF_TF_ERF_subfamily"/>
</dbReference>
<dbReference type="CDD" id="cd00018">
    <property type="entry name" value="AP2"/>
    <property type="match status" value="1"/>
</dbReference>
<dbReference type="KEGG" id="zju:107430262"/>
<dbReference type="Pfam" id="PF00847">
    <property type="entry name" value="AP2"/>
    <property type="match status" value="1"/>
</dbReference>
<feature type="region of interest" description="Disordered" evidence="8">
    <location>
        <begin position="202"/>
        <end position="223"/>
    </location>
</feature>
<keyword evidence="2" id="KW-0805">Transcription regulation</keyword>
<gene>
    <name evidence="11" type="primary">LOC107430262</name>
</gene>
<dbReference type="SUPFAM" id="SSF54171">
    <property type="entry name" value="DNA-binding domain"/>
    <property type="match status" value="1"/>
</dbReference>
<keyword evidence="6" id="KW-0539">Nucleus</keyword>
<feature type="region of interest" description="Disordered" evidence="8">
    <location>
        <begin position="62"/>
        <end position="90"/>
    </location>
</feature>
<dbReference type="GO" id="GO:0003700">
    <property type="term" value="F:DNA-binding transcription factor activity"/>
    <property type="evidence" value="ECO:0007669"/>
    <property type="project" value="InterPro"/>
</dbReference>
<keyword evidence="10" id="KW-1185">Reference proteome</keyword>
<dbReference type="FunFam" id="3.30.730.10:FF:000001">
    <property type="entry name" value="Ethylene-responsive transcription factor 2"/>
    <property type="match status" value="1"/>
</dbReference>
<dbReference type="InterPro" id="IPR001471">
    <property type="entry name" value="AP2/ERF_dom"/>
</dbReference>
<sequence>MRRLPISFSFPLKQAISSHFLLNQDLPTTMKDQFNIEWEVQNSSSSSIPVLSKSICTEFKAQKSSRGASGSEAKRNVKNNRNNDGKHPTYRGVRMRQWGKWVSEIREPRKKSRIWLGTFPTAEMAARAHDVAAITIKGNSAFLNFPELARELPRPATSSRKDIQAAAAKAAAFDYRRSHETPHDDEATEPRQDHEIINVSPSPTATVAYPETHDSSAASPLTDEDDAFFNLPDLLEDVNNHQVDEPSYSLPWPLAGAEPAETGLRLEEPFLWDYC</sequence>
<dbReference type="PRINTS" id="PR00367">
    <property type="entry name" value="ETHRSPELEMNT"/>
</dbReference>
<evidence type="ECO:0000256" key="8">
    <source>
        <dbReference type="SAM" id="MobiDB-lite"/>
    </source>
</evidence>
<dbReference type="PANTHER" id="PTHR31985">
    <property type="entry name" value="ETHYLENE-RESPONSIVE TRANSCRIPTION FACTOR ERF042-RELATED"/>
    <property type="match status" value="1"/>
</dbReference>
<evidence type="ECO:0000313" key="11">
    <source>
        <dbReference type="RefSeq" id="XP_015896573.1"/>
    </source>
</evidence>
<evidence type="ECO:0000256" key="2">
    <source>
        <dbReference type="ARBA" id="ARBA00023015"/>
    </source>
</evidence>
<keyword evidence="4" id="KW-0010">Activator</keyword>
<dbReference type="InterPro" id="IPR036955">
    <property type="entry name" value="AP2/ERF_dom_sf"/>
</dbReference>
<keyword evidence="3" id="KW-0238">DNA-binding</keyword>